<organism evidence="2 3">
    <name type="scientific">Setaria digitata</name>
    <dbReference type="NCBI Taxonomy" id="48799"/>
    <lineage>
        <taxon>Eukaryota</taxon>
        <taxon>Metazoa</taxon>
        <taxon>Ecdysozoa</taxon>
        <taxon>Nematoda</taxon>
        <taxon>Chromadorea</taxon>
        <taxon>Rhabditida</taxon>
        <taxon>Spirurina</taxon>
        <taxon>Spiruromorpha</taxon>
        <taxon>Filarioidea</taxon>
        <taxon>Setariidae</taxon>
        <taxon>Setaria</taxon>
    </lineage>
</organism>
<feature type="region of interest" description="Disordered" evidence="1">
    <location>
        <begin position="1"/>
        <end position="40"/>
    </location>
</feature>
<dbReference type="WBParaSite" id="sdigi.contig441.g8345.t1">
    <property type="protein sequence ID" value="sdigi.contig441.g8345.t1"/>
    <property type="gene ID" value="sdigi.contig441.g8345"/>
</dbReference>
<dbReference type="AlphaFoldDB" id="A0A915Q162"/>
<protein>
    <submittedName>
        <fullName evidence="3">Uncharacterized protein</fullName>
    </submittedName>
</protein>
<evidence type="ECO:0000313" key="2">
    <source>
        <dbReference type="Proteomes" id="UP000887581"/>
    </source>
</evidence>
<proteinExistence type="predicted"/>
<name>A0A915Q162_9BILA</name>
<keyword evidence="2" id="KW-1185">Reference proteome</keyword>
<dbReference type="Proteomes" id="UP000887581">
    <property type="component" value="Unplaced"/>
</dbReference>
<accession>A0A915Q162</accession>
<evidence type="ECO:0000313" key="3">
    <source>
        <dbReference type="WBParaSite" id="sdigi.contig441.g8345.t1"/>
    </source>
</evidence>
<feature type="compositionally biased region" description="Low complexity" evidence="1">
    <location>
        <begin position="18"/>
        <end position="40"/>
    </location>
</feature>
<feature type="compositionally biased region" description="Polar residues" evidence="1">
    <location>
        <begin position="7"/>
        <end position="17"/>
    </location>
</feature>
<evidence type="ECO:0000256" key="1">
    <source>
        <dbReference type="SAM" id="MobiDB-lite"/>
    </source>
</evidence>
<sequence length="66" mass="7065">MIKAKKNSNPSSKTITVPLSTQPAQSSSQQQTQPLSPPLLSVLSPLSTSAIKATNLQHVNQYGEYV</sequence>
<reference evidence="3" key="1">
    <citation type="submission" date="2022-11" db="UniProtKB">
        <authorList>
            <consortium name="WormBaseParasite"/>
        </authorList>
    </citation>
    <scope>IDENTIFICATION</scope>
</reference>